<dbReference type="Proteomes" id="UP000614811">
    <property type="component" value="Unassembled WGS sequence"/>
</dbReference>
<organism evidence="2 3">
    <name type="scientific">Arenicella chitinivorans</name>
    <dbReference type="NCBI Taxonomy" id="1329800"/>
    <lineage>
        <taxon>Bacteria</taxon>
        <taxon>Pseudomonadati</taxon>
        <taxon>Pseudomonadota</taxon>
        <taxon>Gammaproteobacteria</taxon>
        <taxon>Arenicellales</taxon>
        <taxon>Arenicellaceae</taxon>
        <taxon>Arenicella</taxon>
    </lineage>
</organism>
<feature type="chain" id="PRO_5037747828" description="Lipoprotein" evidence="1">
    <location>
        <begin position="20"/>
        <end position="113"/>
    </location>
</feature>
<feature type="signal peptide" evidence="1">
    <location>
        <begin position="1"/>
        <end position="19"/>
    </location>
</feature>
<evidence type="ECO:0000256" key="1">
    <source>
        <dbReference type="SAM" id="SignalP"/>
    </source>
</evidence>
<proteinExistence type="predicted"/>
<keyword evidence="1" id="KW-0732">Signal</keyword>
<name>A0A918VTG7_9GAMM</name>
<reference evidence="2" key="2">
    <citation type="submission" date="2020-09" db="EMBL/GenBank/DDBJ databases">
        <authorList>
            <person name="Sun Q."/>
            <person name="Kim S."/>
        </authorList>
    </citation>
    <scope>NUCLEOTIDE SEQUENCE</scope>
    <source>
        <strain evidence="2">KCTC 12711</strain>
    </source>
</reference>
<accession>A0A918VTG7</accession>
<evidence type="ECO:0000313" key="2">
    <source>
        <dbReference type="EMBL" id="GHA21332.1"/>
    </source>
</evidence>
<evidence type="ECO:0008006" key="4">
    <source>
        <dbReference type="Google" id="ProtNLM"/>
    </source>
</evidence>
<evidence type="ECO:0000313" key="3">
    <source>
        <dbReference type="Proteomes" id="UP000614811"/>
    </source>
</evidence>
<dbReference type="EMBL" id="BMXA01000010">
    <property type="protein sequence ID" value="GHA21332.1"/>
    <property type="molecule type" value="Genomic_DNA"/>
</dbReference>
<gene>
    <name evidence="2" type="ORF">GCM10008090_34040</name>
</gene>
<protein>
    <recommendedName>
        <fullName evidence="4">Lipoprotein</fullName>
    </recommendedName>
</protein>
<comment type="caution">
    <text evidence="2">The sequence shown here is derived from an EMBL/GenBank/DDBJ whole genome shotgun (WGS) entry which is preliminary data.</text>
</comment>
<keyword evidence="3" id="KW-1185">Reference proteome</keyword>
<dbReference type="RefSeq" id="WP_189402921.1">
    <property type="nucleotide sequence ID" value="NZ_BMXA01000010.1"/>
</dbReference>
<dbReference type="PROSITE" id="PS51257">
    <property type="entry name" value="PROKAR_LIPOPROTEIN"/>
    <property type="match status" value="1"/>
</dbReference>
<reference evidence="2" key="1">
    <citation type="journal article" date="2014" name="Int. J. Syst. Evol. Microbiol.">
        <title>Complete genome sequence of Corynebacterium casei LMG S-19264T (=DSM 44701T), isolated from a smear-ripened cheese.</title>
        <authorList>
            <consortium name="US DOE Joint Genome Institute (JGI-PGF)"/>
            <person name="Walter F."/>
            <person name="Albersmeier A."/>
            <person name="Kalinowski J."/>
            <person name="Ruckert C."/>
        </authorList>
    </citation>
    <scope>NUCLEOTIDE SEQUENCE</scope>
    <source>
        <strain evidence="2">KCTC 12711</strain>
    </source>
</reference>
<sequence>MKIASLILIVLLLCGCATSSGVLNLGPDTFSVSMHAAPARGGTVGAKKLALQEANNHCKTISKYILVTNINTYPSSHLPGGTADITFRCLAEGDPDLKRPTYEKPADIKFETN</sequence>
<dbReference type="AlphaFoldDB" id="A0A918VTG7"/>